<feature type="transmembrane region" description="Helical" evidence="1">
    <location>
        <begin position="187"/>
        <end position="208"/>
    </location>
</feature>
<feature type="transmembrane region" description="Helical" evidence="1">
    <location>
        <begin position="100"/>
        <end position="119"/>
    </location>
</feature>
<evidence type="ECO:0000256" key="1">
    <source>
        <dbReference type="SAM" id="Phobius"/>
    </source>
</evidence>
<gene>
    <name evidence="2" type="ORF">Pfl04_17020</name>
</gene>
<evidence type="ECO:0000313" key="2">
    <source>
        <dbReference type="EMBL" id="GIG73298.1"/>
    </source>
</evidence>
<name>A0A8J3LH95_9ACTN</name>
<feature type="transmembrane region" description="Helical" evidence="1">
    <location>
        <begin position="305"/>
        <end position="329"/>
    </location>
</feature>
<sequence length="455" mass="47667">MTSNAGVGTATDPPDQLRDLDGQAHREWRDAIGWGVLTLIGLAITALAVRAGAQLGTASAPFLGWYRFQIGPPSLLAPAVAAVVILVSARGWLDRVRWSVLLAWSYVAALSWALALALVDGVSGLTRALSSPEEYSADLAAVGDDPVHFVQHFTEHAGQLSVAARGHPPGPVLLLWALHRVGIRDEVVLGLLITALGALVVPLVLTAVRGTCGETAARRYLPVLALAPYAVWTAVSLDAIVAMLGAAMIAAGVRASDRERTGWRAARWAGIAGLLAGIAALFSYSVPWLGLALILLYFARRRPFLNLASGIGALIPVLAVSDLVGFSWANGLGAAHADWTSRIVPYRSVAWWSGISLVALLLAVGPPLFASLRKVRNTPAWPFLVGAGTAIVFSVLAGLARGGVEHAWLPFFPWLTVAAVAPQRQAGPPVPTPLLLTALGAVAAIVVEAVLATPW</sequence>
<reference evidence="2" key="1">
    <citation type="submission" date="2021-01" db="EMBL/GenBank/DDBJ databases">
        <title>Whole genome shotgun sequence of Planosporangium flavigriseum NBRC 105377.</title>
        <authorList>
            <person name="Komaki H."/>
            <person name="Tamura T."/>
        </authorList>
    </citation>
    <scope>NUCLEOTIDE SEQUENCE</scope>
    <source>
        <strain evidence="2">NBRC 105377</strain>
    </source>
</reference>
<evidence type="ECO:0000313" key="3">
    <source>
        <dbReference type="Proteomes" id="UP000653674"/>
    </source>
</evidence>
<feature type="transmembrane region" description="Helical" evidence="1">
    <location>
        <begin position="271"/>
        <end position="298"/>
    </location>
</feature>
<feature type="transmembrane region" description="Helical" evidence="1">
    <location>
        <begin position="349"/>
        <end position="369"/>
    </location>
</feature>
<feature type="transmembrane region" description="Helical" evidence="1">
    <location>
        <begin position="434"/>
        <end position="452"/>
    </location>
</feature>
<organism evidence="2 3">
    <name type="scientific">Planosporangium flavigriseum</name>
    <dbReference type="NCBI Taxonomy" id="373681"/>
    <lineage>
        <taxon>Bacteria</taxon>
        <taxon>Bacillati</taxon>
        <taxon>Actinomycetota</taxon>
        <taxon>Actinomycetes</taxon>
        <taxon>Micromonosporales</taxon>
        <taxon>Micromonosporaceae</taxon>
        <taxon>Planosporangium</taxon>
    </lineage>
</organism>
<comment type="caution">
    <text evidence="2">The sequence shown here is derived from an EMBL/GenBank/DDBJ whole genome shotgun (WGS) entry which is preliminary data.</text>
</comment>
<keyword evidence="1" id="KW-0472">Membrane</keyword>
<protein>
    <submittedName>
        <fullName evidence="2">Membrane protein</fullName>
    </submittedName>
</protein>
<keyword evidence="1" id="KW-0812">Transmembrane</keyword>
<accession>A0A8J3LH95</accession>
<proteinExistence type="predicted"/>
<dbReference type="EMBL" id="BONU01000008">
    <property type="protein sequence ID" value="GIG73298.1"/>
    <property type="molecule type" value="Genomic_DNA"/>
</dbReference>
<keyword evidence="3" id="KW-1185">Reference proteome</keyword>
<dbReference type="Proteomes" id="UP000653674">
    <property type="component" value="Unassembled WGS sequence"/>
</dbReference>
<feature type="transmembrane region" description="Helical" evidence="1">
    <location>
        <begin position="31"/>
        <end position="53"/>
    </location>
</feature>
<feature type="transmembrane region" description="Helical" evidence="1">
    <location>
        <begin position="220"/>
        <end position="251"/>
    </location>
</feature>
<feature type="transmembrane region" description="Helical" evidence="1">
    <location>
        <begin position="381"/>
        <end position="400"/>
    </location>
</feature>
<dbReference type="RefSeq" id="WP_239075397.1">
    <property type="nucleotide sequence ID" value="NZ_BAAAQJ010000002.1"/>
</dbReference>
<feature type="transmembrane region" description="Helical" evidence="1">
    <location>
        <begin position="73"/>
        <end position="93"/>
    </location>
</feature>
<keyword evidence="1" id="KW-1133">Transmembrane helix</keyword>
<dbReference type="AlphaFoldDB" id="A0A8J3LH95"/>